<name>A0ABQ5WCI6_9HYPH</name>
<dbReference type="Gene3D" id="3.40.1350.60">
    <property type="match status" value="1"/>
</dbReference>
<gene>
    <name evidence="1 4" type="primary">sfsA</name>
    <name evidence="4" type="ORF">GCM10010862_48060</name>
</gene>
<evidence type="ECO:0000256" key="1">
    <source>
        <dbReference type="HAMAP-Rule" id="MF_00095"/>
    </source>
</evidence>
<evidence type="ECO:0000259" key="2">
    <source>
        <dbReference type="Pfam" id="PF03749"/>
    </source>
</evidence>
<evidence type="ECO:0000259" key="3">
    <source>
        <dbReference type="Pfam" id="PF17746"/>
    </source>
</evidence>
<feature type="domain" description="SfsA N-terminal OB" evidence="3">
    <location>
        <begin position="24"/>
        <end position="90"/>
    </location>
</feature>
<protein>
    <recommendedName>
        <fullName evidence="1">Sugar fermentation stimulation protein homolog</fullName>
    </recommendedName>
</protein>
<accession>A0ABQ5WCI6</accession>
<reference evidence="5" key="1">
    <citation type="journal article" date="2019" name="Int. J. Syst. Evol. Microbiol.">
        <title>The Global Catalogue of Microorganisms (GCM) 10K type strain sequencing project: providing services to taxonomists for standard genome sequencing and annotation.</title>
        <authorList>
            <consortium name="The Broad Institute Genomics Platform"/>
            <consortium name="The Broad Institute Genome Sequencing Center for Infectious Disease"/>
            <person name="Wu L."/>
            <person name="Ma J."/>
        </authorList>
    </citation>
    <scope>NUCLEOTIDE SEQUENCE [LARGE SCALE GENOMIC DNA]</scope>
    <source>
        <strain evidence="5">NBRC 112416</strain>
    </source>
</reference>
<dbReference type="InterPro" id="IPR040452">
    <property type="entry name" value="SfsA_C"/>
</dbReference>
<evidence type="ECO:0000313" key="5">
    <source>
        <dbReference type="Proteomes" id="UP001156691"/>
    </source>
</evidence>
<dbReference type="HAMAP" id="MF_00095">
    <property type="entry name" value="SfsA"/>
    <property type="match status" value="1"/>
</dbReference>
<dbReference type="NCBIfam" id="TIGR00230">
    <property type="entry name" value="sfsA"/>
    <property type="match status" value="1"/>
</dbReference>
<dbReference type="Pfam" id="PF03749">
    <property type="entry name" value="SfsA"/>
    <property type="match status" value="1"/>
</dbReference>
<comment type="caution">
    <text evidence="4">The sequence shown here is derived from an EMBL/GenBank/DDBJ whole genome shotgun (WGS) entry which is preliminary data.</text>
</comment>
<proteinExistence type="inferred from homology"/>
<dbReference type="PANTHER" id="PTHR30545:SF2">
    <property type="entry name" value="SUGAR FERMENTATION STIMULATION PROTEIN A"/>
    <property type="match status" value="1"/>
</dbReference>
<dbReference type="Gene3D" id="2.40.50.580">
    <property type="match status" value="1"/>
</dbReference>
<organism evidence="4 5">
    <name type="scientific">Devosia nitrariae</name>
    <dbReference type="NCBI Taxonomy" id="2071872"/>
    <lineage>
        <taxon>Bacteria</taxon>
        <taxon>Pseudomonadati</taxon>
        <taxon>Pseudomonadota</taxon>
        <taxon>Alphaproteobacteria</taxon>
        <taxon>Hyphomicrobiales</taxon>
        <taxon>Devosiaceae</taxon>
        <taxon>Devosia</taxon>
    </lineage>
</organism>
<dbReference type="Pfam" id="PF17746">
    <property type="entry name" value="SfsA_N"/>
    <property type="match status" value="1"/>
</dbReference>
<feature type="domain" description="Sugar fermentation stimulation protein C-terminal" evidence="2">
    <location>
        <begin position="94"/>
        <end position="232"/>
    </location>
</feature>
<dbReference type="InterPro" id="IPR041465">
    <property type="entry name" value="SfsA_N"/>
</dbReference>
<evidence type="ECO:0000313" key="4">
    <source>
        <dbReference type="EMBL" id="GLQ57547.1"/>
    </source>
</evidence>
<keyword evidence="5" id="KW-1185">Reference proteome</keyword>
<dbReference type="CDD" id="cd22359">
    <property type="entry name" value="SfsA-like_bacterial"/>
    <property type="match status" value="1"/>
</dbReference>
<dbReference type="InterPro" id="IPR005224">
    <property type="entry name" value="SfsA"/>
</dbReference>
<dbReference type="PANTHER" id="PTHR30545">
    <property type="entry name" value="SUGAR FERMENTATION STIMULATION PROTEIN A"/>
    <property type="match status" value="1"/>
</dbReference>
<comment type="similarity">
    <text evidence="1">Belongs to the SfsA family.</text>
</comment>
<dbReference type="EMBL" id="BSNS01000024">
    <property type="protein sequence ID" value="GLQ57547.1"/>
    <property type="molecule type" value="Genomic_DNA"/>
</dbReference>
<sequence length="249" mass="26959">MPADTPKVKQPMRLPQPMQRGTLVARYKRFLADVRLDSGEEIVAHCANPGAMLGLKDPGLPVWVSPSANPARKLAWNLELVELPTGLVGINTAHPNRIVAEAVASGAIPELAAYESCRPEVKYGERSRVDFLLTCEGLPDLYLEVKNVHFSREPGLAEFPDSPTERGARHLAELSAMVAAGHRAVMLYLVQRTDCSRFGLAGDLDPRYAAAFALAKAAGVEALCYDCALSTETITLRQALPILPAGDYI</sequence>
<dbReference type="Proteomes" id="UP001156691">
    <property type="component" value="Unassembled WGS sequence"/>
</dbReference>